<protein>
    <recommendedName>
        <fullName evidence="6">Bacterial virulence protein VirB8 domain-containing protein</fullName>
    </recommendedName>
</protein>
<accession>F2NT63</accession>
<dbReference type="STRING" id="869209.Tresu_1763"/>
<evidence type="ECO:0000256" key="5">
    <source>
        <dbReference type="SAM" id="Phobius"/>
    </source>
</evidence>
<evidence type="ECO:0000259" key="6">
    <source>
        <dbReference type="Pfam" id="PF04335"/>
    </source>
</evidence>
<dbReference type="AlphaFoldDB" id="F2NT63"/>
<dbReference type="EMBL" id="CP002631">
    <property type="protein sequence ID" value="AEB14654.1"/>
    <property type="molecule type" value="Genomic_DNA"/>
</dbReference>
<dbReference type="GeneID" id="302998906"/>
<keyword evidence="4 5" id="KW-0472">Membrane</keyword>
<keyword evidence="2 5" id="KW-0812">Transmembrane</keyword>
<evidence type="ECO:0000256" key="2">
    <source>
        <dbReference type="ARBA" id="ARBA00022692"/>
    </source>
</evidence>
<gene>
    <name evidence="7" type="ordered locus">Tresu_1763</name>
</gene>
<dbReference type="InterPro" id="IPR035658">
    <property type="entry name" value="TrbF"/>
</dbReference>
<sequence>MSTKQYPPAGKVQTPFYPQLEHFDWITGQIRRENHILRIVAVISCLAFFLSIGISLYAVAQPDSIPVIVTMNDFGQASYIGPVSRRNYQDFNVPEVAVQYQVKDFLNLYHTLSTDKTVMKKSVSKIYHILTSTTASKYSSLVKEEKPFEYFGSRTREVLFQTEPLKLSKDSYQIDYQVLTRQVSGSVVSNVTYRAVISVKTLQPSDEDIKDNPLGIYITAFDMKEINTKVYSGEPK</sequence>
<dbReference type="GO" id="GO:0016020">
    <property type="term" value="C:membrane"/>
    <property type="evidence" value="ECO:0007669"/>
    <property type="project" value="UniProtKB-SubCell"/>
</dbReference>
<dbReference type="HOGENOM" id="CLU_076026_1_0_12"/>
<comment type="subcellular location">
    <subcellularLocation>
        <location evidence="1">Membrane</location>
        <topology evidence="1">Single-pass membrane protein</topology>
    </subcellularLocation>
</comment>
<dbReference type="Proteomes" id="UP000006852">
    <property type="component" value="Chromosome"/>
</dbReference>
<evidence type="ECO:0000313" key="8">
    <source>
        <dbReference type="Proteomes" id="UP000006852"/>
    </source>
</evidence>
<evidence type="ECO:0000313" key="7">
    <source>
        <dbReference type="EMBL" id="AEB14654.1"/>
    </source>
</evidence>
<evidence type="ECO:0000256" key="3">
    <source>
        <dbReference type="ARBA" id="ARBA00022989"/>
    </source>
</evidence>
<reference evidence="8" key="2">
    <citation type="submission" date="2011-04" db="EMBL/GenBank/DDBJ databases">
        <title>The complete genome of chromosome of Treponema succinifaciens DSM 2489.</title>
        <authorList>
            <person name="Lucas S."/>
            <person name="Copeland A."/>
            <person name="Lapidus A."/>
            <person name="Bruce D."/>
            <person name="Goodwin L."/>
            <person name="Pitluck S."/>
            <person name="Peters L."/>
            <person name="Kyrpides N."/>
            <person name="Mavromatis K."/>
            <person name="Ivanova N."/>
            <person name="Ovchinnikova G."/>
            <person name="Teshima H."/>
            <person name="Detter J.C."/>
            <person name="Tapia R."/>
            <person name="Han C."/>
            <person name="Land M."/>
            <person name="Hauser L."/>
            <person name="Markowitz V."/>
            <person name="Cheng J.-F."/>
            <person name="Hugenholtz P."/>
            <person name="Woyke T."/>
            <person name="Wu D."/>
            <person name="Gronow S."/>
            <person name="Wellnitz S."/>
            <person name="Brambilla E."/>
            <person name="Klenk H.-P."/>
            <person name="Eisen J.A."/>
        </authorList>
    </citation>
    <scope>NUCLEOTIDE SEQUENCE [LARGE SCALE GENOMIC DNA]</scope>
    <source>
        <strain evidence="8">ATCC 33096 / DSM 2489 / 6091</strain>
    </source>
</reference>
<name>F2NT63_TRES6</name>
<feature type="domain" description="Bacterial virulence protein VirB8" evidence="6">
    <location>
        <begin position="26"/>
        <end position="224"/>
    </location>
</feature>
<dbReference type="OrthoDB" id="9778195at2"/>
<dbReference type="eggNOG" id="COG3701">
    <property type="taxonomic scope" value="Bacteria"/>
</dbReference>
<dbReference type="KEGG" id="tsu:Tresu_1763"/>
<keyword evidence="3 5" id="KW-1133">Transmembrane helix</keyword>
<feature type="transmembrane region" description="Helical" evidence="5">
    <location>
        <begin position="39"/>
        <end position="60"/>
    </location>
</feature>
<dbReference type="SUPFAM" id="SSF54427">
    <property type="entry name" value="NTF2-like"/>
    <property type="match status" value="1"/>
</dbReference>
<dbReference type="InterPro" id="IPR007430">
    <property type="entry name" value="VirB8"/>
</dbReference>
<dbReference type="RefSeq" id="WP_013701935.1">
    <property type="nucleotide sequence ID" value="NC_015385.1"/>
</dbReference>
<dbReference type="CDD" id="cd16425">
    <property type="entry name" value="TrbF"/>
    <property type="match status" value="1"/>
</dbReference>
<organism evidence="7 8">
    <name type="scientific">Treponema succinifaciens (strain ATCC 33096 / DSM 2489 / 6091)</name>
    <dbReference type="NCBI Taxonomy" id="869209"/>
    <lineage>
        <taxon>Bacteria</taxon>
        <taxon>Pseudomonadati</taxon>
        <taxon>Spirochaetota</taxon>
        <taxon>Spirochaetia</taxon>
        <taxon>Spirochaetales</taxon>
        <taxon>Treponemataceae</taxon>
        <taxon>Treponema</taxon>
    </lineage>
</organism>
<dbReference type="Pfam" id="PF04335">
    <property type="entry name" value="VirB8"/>
    <property type="match status" value="1"/>
</dbReference>
<evidence type="ECO:0000256" key="4">
    <source>
        <dbReference type="ARBA" id="ARBA00023136"/>
    </source>
</evidence>
<evidence type="ECO:0000256" key="1">
    <source>
        <dbReference type="ARBA" id="ARBA00004167"/>
    </source>
</evidence>
<proteinExistence type="predicted"/>
<dbReference type="Gene3D" id="3.10.450.230">
    <property type="entry name" value="VirB8 protein"/>
    <property type="match status" value="1"/>
</dbReference>
<keyword evidence="8" id="KW-1185">Reference proteome</keyword>
<reference evidence="7 8" key="1">
    <citation type="journal article" date="2011" name="Stand. Genomic Sci.">
        <title>Complete genome sequence of Treponema succinifaciens type strain (6091).</title>
        <authorList>
            <person name="Han C."/>
            <person name="Gronow S."/>
            <person name="Teshima H."/>
            <person name="Lapidus A."/>
            <person name="Nolan M."/>
            <person name="Lucas S."/>
            <person name="Hammon N."/>
            <person name="Deshpande S."/>
            <person name="Cheng J.F."/>
            <person name="Zeytun A."/>
            <person name="Tapia R."/>
            <person name="Goodwin L."/>
            <person name="Pitluck S."/>
            <person name="Liolios K."/>
            <person name="Pagani I."/>
            <person name="Ivanova N."/>
            <person name="Mavromatis K."/>
            <person name="Mikhailova N."/>
            <person name="Huntemann M."/>
            <person name="Pati A."/>
            <person name="Chen A."/>
            <person name="Palaniappan K."/>
            <person name="Land M."/>
            <person name="Hauser L."/>
            <person name="Brambilla E.M."/>
            <person name="Rohde M."/>
            <person name="Goker M."/>
            <person name="Woyke T."/>
            <person name="Bristow J."/>
            <person name="Eisen J.A."/>
            <person name="Markowitz V."/>
            <person name="Hugenholtz P."/>
            <person name="Kyrpides N.C."/>
            <person name="Klenk H.P."/>
            <person name="Detter J.C."/>
        </authorList>
    </citation>
    <scope>NUCLEOTIDE SEQUENCE [LARGE SCALE GENOMIC DNA]</scope>
    <source>
        <strain evidence="8">ATCC 33096 / DSM 2489 / 6091</strain>
    </source>
</reference>
<dbReference type="InterPro" id="IPR032710">
    <property type="entry name" value="NTF2-like_dom_sf"/>
</dbReference>